<protein>
    <recommendedName>
        <fullName evidence="4">SKP1-like protein</fullName>
    </recommendedName>
</protein>
<name>A0A5N6RUZ4_9ROSI</name>
<dbReference type="InterPro" id="IPR016072">
    <property type="entry name" value="Skp1_comp_dimer"/>
</dbReference>
<evidence type="ECO:0000313" key="9">
    <source>
        <dbReference type="Proteomes" id="UP000327013"/>
    </source>
</evidence>
<organism evidence="8 9">
    <name type="scientific">Carpinus fangiana</name>
    <dbReference type="NCBI Taxonomy" id="176857"/>
    <lineage>
        <taxon>Eukaryota</taxon>
        <taxon>Viridiplantae</taxon>
        <taxon>Streptophyta</taxon>
        <taxon>Embryophyta</taxon>
        <taxon>Tracheophyta</taxon>
        <taxon>Spermatophyta</taxon>
        <taxon>Magnoliopsida</taxon>
        <taxon>eudicotyledons</taxon>
        <taxon>Gunneridae</taxon>
        <taxon>Pentapetalae</taxon>
        <taxon>rosids</taxon>
        <taxon>fabids</taxon>
        <taxon>Fagales</taxon>
        <taxon>Betulaceae</taxon>
        <taxon>Carpinus</taxon>
    </lineage>
</organism>
<comment type="subunit">
    <text evidence="4">Part of a SCF (SKP1-cullin-F-box) protein ligase complex.</text>
</comment>
<dbReference type="SMART" id="SM00512">
    <property type="entry name" value="Skp1"/>
    <property type="match status" value="1"/>
</dbReference>
<dbReference type="Pfam" id="PF01466">
    <property type="entry name" value="Skp1"/>
    <property type="match status" value="1"/>
</dbReference>
<dbReference type="CDD" id="cd18322">
    <property type="entry name" value="BTB_POZ_SKP1"/>
    <property type="match status" value="1"/>
</dbReference>
<evidence type="ECO:0000259" key="7">
    <source>
        <dbReference type="Pfam" id="PF03931"/>
    </source>
</evidence>
<dbReference type="PANTHER" id="PTHR11165">
    <property type="entry name" value="SKP1"/>
    <property type="match status" value="1"/>
</dbReference>
<dbReference type="UniPathway" id="UPA00143"/>
<dbReference type="Proteomes" id="UP000327013">
    <property type="component" value="Chromosome 8"/>
</dbReference>
<evidence type="ECO:0000256" key="5">
    <source>
        <dbReference type="SAM" id="MobiDB-lite"/>
    </source>
</evidence>
<evidence type="ECO:0000256" key="2">
    <source>
        <dbReference type="ARBA" id="ARBA00009993"/>
    </source>
</evidence>
<dbReference type="InterPro" id="IPR036296">
    <property type="entry name" value="SKP1-like_dim_sf"/>
</dbReference>
<dbReference type="SUPFAM" id="SSF81382">
    <property type="entry name" value="Skp1 dimerisation domain-like"/>
    <property type="match status" value="1"/>
</dbReference>
<dbReference type="InterPro" id="IPR016073">
    <property type="entry name" value="Skp1_comp_POZ"/>
</dbReference>
<gene>
    <name evidence="8" type="ORF">FH972_020511</name>
</gene>
<dbReference type="EMBL" id="CM017328">
    <property type="protein sequence ID" value="KAE8125737.1"/>
    <property type="molecule type" value="Genomic_DNA"/>
</dbReference>
<keyword evidence="9" id="KW-1185">Reference proteome</keyword>
<feature type="region of interest" description="Disordered" evidence="5">
    <location>
        <begin position="1"/>
        <end position="20"/>
    </location>
</feature>
<evidence type="ECO:0000256" key="3">
    <source>
        <dbReference type="ARBA" id="ARBA00022786"/>
    </source>
</evidence>
<feature type="domain" description="SKP1 component POZ" evidence="7">
    <location>
        <begin position="16"/>
        <end position="75"/>
    </location>
</feature>
<dbReference type="GO" id="GO:0009867">
    <property type="term" value="P:jasmonic acid mediated signaling pathway"/>
    <property type="evidence" value="ECO:0007669"/>
    <property type="project" value="UniProtKB-ARBA"/>
</dbReference>
<comment type="function">
    <text evidence="4">Involved in ubiquitination and subsequent proteasomal degradation of target proteins. Together with CUL1, RBX1 and a F-box protein, it forms a SCF E3 ubiquitin ligase complex. The functional specificity of this complex depends on the type of F-box protein. In the SCF complex, it serves as an adapter that links the F-box protein to CUL1.</text>
</comment>
<comment type="similarity">
    <text evidence="2 4">Belongs to the SKP1 family.</text>
</comment>
<dbReference type="AlphaFoldDB" id="A0A5N6RUZ4"/>
<evidence type="ECO:0000259" key="6">
    <source>
        <dbReference type="Pfam" id="PF01466"/>
    </source>
</evidence>
<evidence type="ECO:0000313" key="8">
    <source>
        <dbReference type="EMBL" id="KAE8125737.1"/>
    </source>
</evidence>
<dbReference type="InterPro" id="IPR001232">
    <property type="entry name" value="SKP1-like"/>
</dbReference>
<comment type="pathway">
    <text evidence="1 4">Protein modification; protein ubiquitination.</text>
</comment>
<dbReference type="SUPFAM" id="SSF54695">
    <property type="entry name" value="POZ domain"/>
    <property type="match status" value="1"/>
</dbReference>
<evidence type="ECO:0000256" key="4">
    <source>
        <dbReference type="PIRNR" id="PIRNR028729"/>
    </source>
</evidence>
<dbReference type="GO" id="GO:0016567">
    <property type="term" value="P:protein ubiquitination"/>
    <property type="evidence" value="ECO:0007669"/>
    <property type="project" value="UniProtKB-UniRule"/>
</dbReference>
<dbReference type="GO" id="GO:0006511">
    <property type="term" value="P:ubiquitin-dependent protein catabolic process"/>
    <property type="evidence" value="ECO:0007669"/>
    <property type="project" value="InterPro"/>
</dbReference>
<evidence type="ECO:0000256" key="1">
    <source>
        <dbReference type="ARBA" id="ARBA00004906"/>
    </source>
</evidence>
<reference evidence="8 9" key="1">
    <citation type="submission" date="2019-06" db="EMBL/GenBank/DDBJ databases">
        <title>A chromosomal-level reference genome of Carpinus fangiana (Coryloideae, Betulaceae).</title>
        <authorList>
            <person name="Yang X."/>
            <person name="Wang Z."/>
            <person name="Zhang L."/>
            <person name="Hao G."/>
            <person name="Liu J."/>
            <person name="Yang Y."/>
        </authorList>
    </citation>
    <scope>NUCLEOTIDE SEQUENCE [LARGE SCALE GENOMIC DNA]</scope>
    <source>
        <strain evidence="8">Cfa_2016G</strain>
        <tissue evidence="8">Leaf</tissue>
    </source>
</reference>
<dbReference type="InterPro" id="IPR016897">
    <property type="entry name" value="SKP1"/>
</dbReference>
<dbReference type="OrthoDB" id="7827685at2759"/>
<keyword evidence="3 4" id="KW-0833">Ubl conjugation pathway</keyword>
<dbReference type="Pfam" id="PF03931">
    <property type="entry name" value="Skp1_POZ"/>
    <property type="match status" value="1"/>
</dbReference>
<dbReference type="InterPro" id="IPR011333">
    <property type="entry name" value="SKP1/BTB/POZ_sf"/>
</dbReference>
<feature type="compositionally biased region" description="Low complexity" evidence="5">
    <location>
        <begin position="1"/>
        <end position="13"/>
    </location>
</feature>
<dbReference type="FunFam" id="3.30.710.10:FF:000026">
    <property type="entry name" value="E3 ubiquitin ligase complex SCF subunit"/>
    <property type="match status" value="1"/>
</dbReference>
<dbReference type="Gene3D" id="3.30.710.10">
    <property type="entry name" value="Potassium Channel Kv1.1, Chain A"/>
    <property type="match status" value="1"/>
</dbReference>
<feature type="domain" description="SKP1 component dimerisation" evidence="6">
    <location>
        <begin position="111"/>
        <end position="157"/>
    </location>
</feature>
<proteinExistence type="inferred from homology"/>
<accession>A0A5N6RUZ4</accession>
<sequence>MAASSSSSSKSTSGKIVKLKSSDNKTFEVEVAAAVQCGTLNNMIEEGYGNDAIPLPNMDGKTLGMVLEWCKKHVNEKVSKDELSRFEDEFMEVDQADLYDLLMAANYLVIPGLLDRVFKRFADMIQGKQPEEIRQIFNIKNDFSPEEEEELRKNNAWKFV</sequence>
<dbReference type="PIRSF" id="PIRSF028729">
    <property type="entry name" value="E3_ubiquit_lig_SCF_Skp"/>
    <property type="match status" value="1"/>
</dbReference>